<dbReference type="InterPro" id="IPR014719">
    <property type="entry name" value="Ribosomal_bL12_C/ClpS-like"/>
</dbReference>
<keyword evidence="4" id="KW-1185">Reference proteome</keyword>
<comment type="subunit">
    <text evidence="1">Binds to the N-terminal domain of the chaperone ClpA.</text>
</comment>
<feature type="domain" description="Adaptor protein ClpS core" evidence="2">
    <location>
        <begin position="17"/>
        <end position="95"/>
    </location>
</feature>
<protein>
    <recommendedName>
        <fullName evidence="1">ATP-dependent Clp protease adapter protein ClpS</fullName>
    </recommendedName>
</protein>
<dbReference type="RefSeq" id="WP_090172673.1">
    <property type="nucleotide sequence ID" value="NZ_FMXR01000007.1"/>
</dbReference>
<dbReference type="GO" id="GO:0006508">
    <property type="term" value="P:proteolysis"/>
    <property type="evidence" value="ECO:0007669"/>
    <property type="project" value="UniProtKB-UniRule"/>
</dbReference>
<name>A0A1G6AUP3_EUBOX</name>
<dbReference type="STRING" id="1732.SAMN02910417_00899"/>
<dbReference type="PANTHER" id="PTHR33473:SF19">
    <property type="entry name" value="ATP-DEPENDENT CLP PROTEASE ADAPTER PROTEIN CLPS"/>
    <property type="match status" value="1"/>
</dbReference>
<dbReference type="Proteomes" id="UP000199228">
    <property type="component" value="Unassembled WGS sequence"/>
</dbReference>
<sequence>MATQGAAKEQTKSRIREPKRYRVIMHNDDFTTMEFVVDILVRIFHKNEIEAEQIMMSVHQKGSAVVGVYPYDIAKTRILESMNRAKAEGFPFRMTMEEA</sequence>
<reference evidence="3 4" key="1">
    <citation type="submission" date="2016-10" db="EMBL/GenBank/DDBJ databases">
        <authorList>
            <person name="de Groot N.N."/>
        </authorList>
    </citation>
    <scope>NUCLEOTIDE SEQUENCE [LARGE SCALE GENOMIC DNA]</scope>
    <source>
        <strain evidence="3 4">DSM 3217</strain>
    </source>
</reference>
<gene>
    <name evidence="1" type="primary">clpS</name>
    <name evidence="3" type="ORF">SAMN02910417_00899</name>
</gene>
<dbReference type="Pfam" id="PF02617">
    <property type="entry name" value="ClpS"/>
    <property type="match status" value="1"/>
</dbReference>
<dbReference type="GO" id="GO:0008233">
    <property type="term" value="F:peptidase activity"/>
    <property type="evidence" value="ECO:0007669"/>
    <property type="project" value="UniProtKB-KW"/>
</dbReference>
<proteinExistence type="inferred from homology"/>
<dbReference type="FunFam" id="3.30.1390.10:FF:000002">
    <property type="entry name" value="ATP-dependent Clp protease adapter protein ClpS"/>
    <property type="match status" value="1"/>
</dbReference>
<evidence type="ECO:0000259" key="2">
    <source>
        <dbReference type="Pfam" id="PF02617"/>
    </source>
</evidence>
<dbReference type="AlphaFoldDB" id="A0A1G6AUP3"/>
<keyword evidence="3" id="KW-0645">Protease</keyword>
<dbReference type="InterPro" id="IPR022935">
    <property type="entry name" value="ClpS"/>
</dbReference>
<dbReference type="Gene3D" id="3.30.1390.10">
    <property type="match status" value="1"/>
</dbReference>
<dbReference type="EMBL" id="FMXR01000007">
    <property type="protein sequence ID" value="SDB12019.1"/>
    <property type="molecule type" value="Genomic_DNA"/>
</dbReference>
<dbReference type="GO" id="GO:0030163">
    <property type="term" value="P:protein catabolic process"/>
    <property type="evidence" value="ECO:0007669"/>
    <property type="project" value="InterPro"/>
</dbReference>
<comment type="function">
    <text evidence="1">Involved in the modulation of the specificity of the ClpAP-mediated ATP-dependent protein degradation.</text>
</comment>
<dbReference type="SUPFAM" id="SSF54736">
    <property type="entry name" value="ClpS-like"/>
    <property type="match status" value="1"/>
</dbReference>
<evidence type="ECO:0000313" key="3">
    <source>
        <dbReference type="EMBL" id="SDB12019.1"/>
    </source>
</evidence>
<organism evidence="3 4">
    <name type="scientific">Eubacterium oxidoreducens</name>
    <dbReference type="NCBI Taxonomy" id="1732"/>
    <lineage>
        <taxon>Bacteria</taxon>
        <taxon>Bacillati</taxon>
        <taxon>Bacillota</taxon>
        <taxon>Clostridia</taxon>
        <taxon>Eubacteriales</taxon>
        <taxon>Eubacteriaceae</taxon>
        <taxon>Eubacterium</taxon>
    </lineage>
</organism>
<dbReference type="InterPro" id="IPR003769">
    <property type="entry name" value="ClpS_core"/>
</dbReference>
<keyword evidence="3" id="KW-0378">Hydrolase</keyword>
<comment type="similarity">
    <text evidence="1">Belongs to the ClpS family.</text>
</comment>
<accession>A0A1G6AUP3</accession>
<dbReference type="HAMAP" id="MF_00302">
    <property type="entry name" value="ClpS"/>
    <property type="match status" value="1"/>
</dbReference>
<evidence type="ECO:0000256" key="1">
    <source>
        <dbReference type="HAMAP-Rule" id="MF_00302"/>
    </source>
</evidence>
<evidence type="ECO:0000313" key="4">
    <source>
        <dbReference type="Proteomes" id="UP000199228"/>
    </source>
</evidence>
<dbReference type="OrthoDB" id="9796121at2"/>
<dbReference type="PANTHER" id="PTHR33473">
    <property type="entry name" value="ATP-DEPENDENT CLP PROTEASE ADAPTER PROTEIN CLPS1, CHLOROPLASTIC"/>
    <property type="match status" value="1"/>
</dbReference>